<feature type="domain" description="RNA ligase" evidence="1">
    <location>
        <begin position="315"/>
        <end position="488"/>
    </location>
</feature>
<dbReference type="GO" id="GO:0016779">
    <property type="term" value="F:nucleotidyltransferase activity"/>
    <property type="evidence" value="ECO:0007669"/>
    <property type="project" value="UniProtKB-KW"/>
</dbReference>
<name>A0A8S5RYU7_9CAUD</name>
<dbReference type="Pfam" id="PF09414">
    <property type="entry name" value="RNA_ligase"/>
    <property type="match status" value="1"/>
</dbReference>
<reference evidence="2" key="1">
    <citation type="journal article" date="2021" name="Proc. Natl. Acad. Sci. U.S.A.">
        <title>A Catalog of Tens of Thousands of Viruses from Human Metagenomes Reveals Hidden Associations with Chronic Diseases.</title>
        <authorList>
            <person name="Tisza M.J."/>
            <person name="Buck C.B."/>
        </authorList>
    </citation>
    <scope>NUCLEOTIDE SEQUENCE</scope>
    <source>
        <strain evidence="2">CtNQV2</strain>
    </source>
</reference>
<dbReference type="EMBL" id="BK032510">
    <property type="protein sequence ID" value="DAF43735.1"/>
    <property type="molecule type" value="Genomic_DNA"/>
</dbReference>
<keyword evidence="2" id="KW-0808">Transferase</keyword>
<proteinExistence type="predicted"/>
<evidence type="ECO:0000259" key="1">
    <source>
        <dbReference type="Pfam" id="PF09414"/>
    </source>
</evidence>
<accession>A0A8S5RYU7</accession>
<keyword evidence="2" id="KW-0548">Nucleotidyltransferase</keyword>
<dbReference type="GO" id="GO:0016874">
    <property type="term" value="F:ligase activity"/>
    <property type="evidence" value="ECO:0007669"/>
    <property type="project" value="UniProtKB-KW"/>
</dbReference>
<dbReference type="Pfam" id="PF21189">
    <property type="entry name" value="PHA02142"/>
    <property type="match status" value="1"/>
</dbReference>
<keyword evidence="2" id="KW-0436">Ligase</keyword>
<organism evidence="2">
    <name type="scientific">Myoviridae sp. ctNQV2</name>
    <dbReference type="NCBI Taxonomy" id="2827683"/>
    <lineage>
        <taxon>Viruses</taxon>
        <taxon>Duplodnaviria</taxon>
        <taxon>Heunggongvirae</taxon>
        <taxon>Uroviricota</taxon>
        <taxon>Caudoviricetes</taxon>
    </lineage>
</organism>
<evidence type="ECO:0000313" key="2">
    <source>
        <dbReference type="EMBL" id="DAF43735.1"/>
    </source>
</evidence>
<sequence length="519" mass="60515">MKKIFTLSKKASLEYSAAICRIGEVKPIKGSEFLGQTIVFGQSLVVRKDEMKEGDIVIYCPIETILNKDFLSANNLYEMGERKRNANFEEVQKLYEEGKEEEAKSKVGFFNKHGRIKLLTLRNTPSVGFIFKPENLLKWKPNLDLSDIESHINEQFDTIDDELFIKVYVPYTPPQQQPSGDRKLRKRNKKIKRMSRMVEGEFSFHFDTNQFNNNVWRFSPNDIVTISLKEHGTSAIFANILVKHPIVLTPVQRIINKHIKKTIRNTSITFGKSKNKNISNSCYKKLHMLEKHIIPSYTLKYGNVYSSRGVIKNEFINQNVTSGFYKTDVWGEYNKLISPYIEKGMSLYGEIVGYVSGSQKMIQKSYDYGCMEGENYLMIYRITTKDKDGVKKEWNVTDVEKWTKNLLKKHPELKKNVHPIKILYHGTLADLYPEISTTDHWHENILEAMKADKMHFGMEEDEPYCKNKVPREGIVIRIDNDKKPEAFKLKCLKFYQRERKMIDKGEVDIEMVQGYAEEN</sequence>
<protein>
    <submittedName>
        <fullName evidence="2">Naegleria gruberi RNA ligase repair, adenylyltransferase, LIGASE</fullName>
    </submittedName>
</protein>
<dbReference type="InterPro" id="IPR021122">
    <property type="entry name" value="RNA_ligase_dom_REL/Rnl2"/>
</dbReference>